<protein>
    <submittedName>
        <fullName evidence="2">Copper binding protein CusF</fullName>
    </submittedName>
</protein>
<dbReference type="Proteomes" id="UP000248014">
    <property type="component" value="Unassembled WGS sequence"/>
</dbReference>
<gene>
    <name evidence="2" type="ORF">C7451_11814</name>
</gene>
<dbReference type="PROSITE" id="PS51257">
    <property type="entry name" value="PROKAR_LIPOPROTEIN"/>
    <property type="match status" value="1"/>
</dbReference>
<dbReference type="Pfam" id="PF11604">
    <property type="entry name" value="CusF_Ec"/>
    <property type="match status" value="1"/>
</dbReference>
<dbReference type="InterPro" id="IPR021647">
    <property type="entry name" value="CusF_Ec"/>
</dbReference>
<evidence type="ECO:0000313" key="2">
    <source>
        <dbReference type="EMBL" id="PXW68291.1"/>
    </source>
</evidence>
<dbReference type="EMBL" id="QJJM01000018">
    <property type="protein sequence ID" value="PXW68291.1"/>
    <property type="molecule type" value="Genomic_DNA"/>
</dbReference>
<accession>A0A2V3V326</accession>
<dbReference type="InterPro" id="IPR042230">
    <property type="entry name" value="CusF_sf"/>
</dbReference>
<dbReference type="AlphaFoldDB" id="A0A2V3V326"/>
<evidence type="ECO:0000313" key="3">
    <source>
        <dbReference type="Proteomes" id="UP000248014"/>
    </source>
</evidence>
<comment type="caution">
    <text evidence="2">The sequence shown here is derived from an EMBL/GenBank/DDBJ whole genome shotgun (WGS) entry which is preliminary data.</text>
</comment>
<dbReference type="Gene3D" id="2.40.50.320">
    <property type="entry name" value="Copper binding periplasmic protein CusF"/>
    <property type="match status" value="1"/>
</dbReference>
<sequence length="127" mass="13133">MKKVLILACSLTLMAALTACQEKSDTTAAVPSGTTKSGDMADMPAAGAMQHGVAVGTVTAIDAAKGAITLDHGPMTGVEWPAMTMEFTAEPEQLGGVKVGDRVDFEIDWDGKVGRITRISAQNPAVE</sequence>
<proteinExistence type="predicted"/>
<organism evidence="2 3">
    <name type="scientific">Blastomonas natatoria</name>
    <dbReference type="NCBI Taxonomy" id="34015"/>
    <lineage>
        <taxon>Bacteria</taxon>
        <taxon>Pseudomonadati</taxon>
        <taxon>Pseudomonadota</taxon>
        <taxon>Alphaproteobacteria</taxon>
        <taxon>Sphingomonadales</taxon>
        <taxon>Sphingomonadaceae</taxon>
        <taxon>Blastomonas</taxon>
    </lineage>
</organism>
<name>A0A2V3V326_9SPHN</name>
<reference evidence="2 3" key="1">
    <citation type="submission" date="2018-05" db="EMBL/GenBank/DDBJ databases">
        <title>Genomic Encyclopedia of Type Strains, Phase IV (KMG-IV): sequencing the most valuable type-strain genomes for metagenomic binning, comparative biology and taxonomic classification.</title>
        <authorList>
            <person name="Goeker M."/>
        </authorList>
    </citation>
    <scope>NUCLEOTIDE SEQUENCE [LARGE SCALE GENOMIC DNA]</scope>
    <source>
        <strain evidence="2 3">DSM 3183</strain>
    </source>
</reference>
<evidence type="ECO:0000256" key="1">
    <source>
        <dbReference type="SAM" id="SignalP"/>
    </source>
</evidence>
<keyword evidence="3" id="KW-1185">Reference proteome</keyword>
<feature type="chain" id="PRO_5015981985" evidence="1">
    <location>
        <begin position="20"/>
        <end position="127"/>
    </location>
</feature>
<keyword evidence="1" id="KW-0732">Signal</keyword>
<dbReference type="RefSeq" id="WP_244182012.1">
    <property type="nucleotide sequence ID" value="NZ_QJJM01000018.1"/>
</dbReference>
<feature type="signal peptide" evidence="1">
    <location>
        <begin position="1"/>
        <end position="19"/>
    </location>
</feature>